<evidence type="ECO:0000313" key="2">
    <source>
        <dbReference type="Proteomes" id="UP000663722"/>
    </source>
</evidence>
<accession>A0A975BTH9</accession>
<reference evidence="1" key="1">
    <citation type="journal article" date="2021" name="Microb. Physiol.">
        <title>Proteogenomic Insights into the Physiology of Marine, Sulfate-Reducing, Filamentous Desulfonema limicola and Desulfonema magnum.</title>
        <authorList>
            <person name="Schnaars V."/>
            <person name="Wohlbrand L."/>
            <person name="Scheve S."/>
            <person name="Hinrichs C."/>
            <person name="Reinhardt R."/>
            <person name="Rabus R."/>
        </authorList>
    </citation>
    <scope>NUCLEOTIDE SEQUENCE</scope>
    <source>
        <strain evidence="1">4be13</strain>
    </source>
</reference>
<evidence type="ECO:0000313" key="1">
    <source>
        <dbReference type="EMBL" id="QTA90880.1"/>
    </source>
</evidence>
<name>A0A975BTH9_9BACT</name>
<dbReference type="EMBL" id="CP061800">
    <property type="protein sequence ID" value="QTA90880.1"/>
    <property type="molecule type" value="Genomic_DNA"/>
</dbReference>
<proteinExistence type="predicted"/>
<organism evidence="1 2">
    <name type="scientific">Desulfonema magnum</name>
    <dbReference type="NCBI Taxonomy" id="45655"/>
    <lineage>
        <taxon>Bacteria</taxon>
        <taxon>Pseudomonadati</taxon>
        <taxon>Thermodesulfobacteriota</taxon>
        <taxon>Desulfobacteria</taxon>
        <taxon>Desulfobacterales</taxon>
        <taxon>Desulfococcaceae</taxon>
        <taxon>Desulfonema</taxon>
    </lineage>
</organism>
<protein>
    <submittedName>
        <fullName evidence="1">Uncharacterized protein</fullName>
    </submittedName>
</protein>
<dbReference type="Proteomes" id="UP000663722">
    <property type="component" value="Chromosome"/>
</dbReference>
<gene>
    <name evidence="1" type="ORF">dnm_069420</name>
</gene>
<dbReference type="AlphaFoldDB" id="A0A975BTH9"/>
<keyword evidence="2" id="KW-1185">Reference proteome</keyword>
<sequence>MQKTASLYFCTPDKKFSICWVFVQDDDAKNRFALFLHSG</sequence>
<dbReference type="KEGG" id="dmm:dnm_069420"/>